<reference evidence="3 4" key="1">
    <citation type="submission" date="2023-06" db="EMBL/GenBank/DDBJ databases">
        <title>Parasedimentitalea psychrophila sp. nov., a psychrophilic bacterium isolated from deep-sea sediment.</title>
        <authorList>
            <person name="Li A."/>
        </authorList>
    </citation>
    <scope>NUCLEOTIDE SEQUENCE [LARGE SCALE GENOMIC DNA]</scope>
    <source>
        <strain evidence="3 4">QS115</strain>
    </source>
</reference>
<dbReference type="Proteomes" id="UP001238334">
    <property type="component" value="Chromosome"/>
</dbReference>
<dbReference type="GO" id="GO:0006351">
    <property type="term" value="P:DNA-templated transcription"/>
    <property type="evidence" value="ECO:0007669"/>
    <property type="project" value="TreeGrafter"/>
</dbReference>
<dbReference type="GO" id="GO:0043565">
    <property type="term" value="F:sequence-specific DNA binding"/>
    <property type="evidence" value="ECO:0007669"/>
    <property type="project" value="TreeGrafter"/>
</dbReference>
<dbReference type="InterPro" id="IPR058163">
    <property type="entry name" value="LysR-type_TF_proteobact-type"/>
</dbReference>
<dbReference type="InterPro" id="IPR005119">
    <property type="entry name" value="LysR_subst-bd"/>
</dbReference>
<dbReference type="PANTHER" id="PTHR30537">
    <property type="entry name" value="HTH-TYPE TRANSCRIPTIONAL REGULATOR"/>
    <property type="match status" value="1"/>
</dbReference>
<proteinExistence type="inferred from homology"/>
<evidence type="ECO:0000259" key="2">
    <source>
        <dbReference type="Pfam" id="PF03466"/>
    </source>
</evidence>
<dbReference type="KEGG" id="ppso:QPJ95_13810"/>
<name>A0A9Y2KXA6_9RHOB</name>
<dbReference type="RefSeq" id="WP_270921262.1">
    <property type="nucleotide sequence ID" value="NZ_CP127247.1"/>
</dbReference>
<evidence type="ECO:0000256" key="1">
    <source>
        <dbReference type="ARBA" id="ARBA00009437"/>
    </source>
</evidence>
<evidence type="ECO:0000313" key="3">
    <source>
        <dbReference type="EMBL" id="WIY23721.1"/>
    </source>
</evidence>
<dbReference type="GO" id="GO:0003700">
    <property type="term" value="F:DNA-binding transcription factor activity"/>
    <property type="evidence" value="ECO:0007669"/>
    <property type="project" value="TreeGrafter"/>
</dbReference>
<feature type="domain" description="LysR substrate-binding" evidence="2">
    <location>
        <begin position="26"/>
        <end position="216"/>
    </location>
</feature>
<protein>
    <submittedName>
        <fullName evidence="3">LysR substrate-binding domain-containing protein</fullName>
    </submittedName>
</protein>
<gene>
    <name evidence="3" type="ORF">QPJ95_13810</name>
</gene>
<organism evidence="3 4">
    <name type="scientific">Parasedimentitalea psychrophila</name>
    <dbReference type="NCBI Taxonomy" id="2997337"/>
    <lineage>
        <taxon>Bacteria</taxon>
        <taxon>Pseudomonadati</taxon>
        <taxon>Pseudomonadota</taxon>
        <taxon>Alphaproteobacteria</taxon>
        <taxon>Rhodobacterales</taxon>
        <taxon>Paracoccaceae</taxon>
        <taxon>Parasedimentitalea</taxon>
    </lineage>
</organism>
<evidence type="ECO:0000313" key="4">
    <source>
        <dbReference type="Proteomes" id="UP001238334"/>
    </source>
</evidence>
<dbReference type="PANTHER" id="PTHR30537:SF3">
    <property type="entry name" value="TRANSCRIPTIONAL REGULATORY PROTEIN"/>
    <property type="match status" value="1"/>
</dbReference>
<sequence length="233" mass="26059">MVVRAERVESEILSMEREVFGRDALLAGPVRVSAPPLLAQHLLMPILADFARLYPQIEIEMDATFDVADLRRRNADIAIRFQVQPDENLVAYKLPSFANSIYATREYAKTHSFTGANPTAQWIAMGGKEVLDHWRHDTPYSECKVHHVVSDMLAHLSAVKAGMGFAYLFCFLADAEPALVRLPEATTDRAITTWAVTHPDVIATERVRVCVRFLVDAIFEHERKIGGNAVGTN</sequence>
<dbReference type="SUPFAM" id="SSF53850">
    <property type="entry name" value="Periplasmic binding protein-like II"/>
    <property type="match status" value="1"/>
</dbReference>
<keyword evidence="4" id="KW-1185">Reference proteome</keyword>
<dbReference type="Pfam" id="PF03466">
    <property type="entry name" value="LysR_substrate"/>
    <property type="match status" value="1"/>
</dbReference>
<comment type="similarity">
    <text evidence="1">Belongs to the LysR transcriptional regulatory family.</text>
</comment>
<dbReference type="EMBL" id="CP127247">
    <property type="protein sequence ID" value="WIY23721.1"/>
    <property type="molecule type" value="Genomic_DNA"/>
</dbReference>
<dbReference type="Gene3D" id="3.40.190.290">
    <property type="match status" value="1"/>
</dbReference>
<dbReference type="AlphaFoldDB" id="A0A9Y2KXA6"/>
<accession>A0A9Y2KXA6</accession>